<reference evidence="1 2" key="1">
    <citation type="journal article" date="2015" name="Genome Biol.">
        <title>Comparative genomics of Steinernema reveals deeply conserved gene regulatory networks.</title>
        <authorList>
            <person name="Dillman A.R."/>
            <person name="Macchietto M."/>
            <person name="Porter C.F."/>
            <person name="Rogers A."/>
            <person name="Williams B."/>
            <person name="Antoshechkin I."/>
            <person name="Lee M.M."/>
            <person name="Goodwin Z."/>
            <person name="Lu X."/>
            <person name="Lewis E.E."/>
            <person name="Goodrich-Blair H."/>
            <person name="Stock S.P."/>
            <person name="Adams B.J."/>
            <person name="Sternberg P.W."/>
            <person name="Mortazavi A."/>
        </authorList>
    </citation>
    <scope>NUCLEOTIDE SEQUENCE [LARGE SCALE GENOMIC DNA]</scope>
    <source>
        <strain evidence="1 2">ALL</strain>
    </source>
</reference>
<dbReference type="EMBL" id="AZBU02000003">
    <property type="protein sequence ID" value="TKR87634.1"/>
    <property type="molecule type" value="Genomic_DNA"/>
</dbReference>
<gene>
    <name evidence="1" type="ORF">L596_012003</name>
</gene>
<sequence>MERSAQLQAKHAVSPSVPWRLLHIKLRCKRKDSGMGCGVTNDAGAKYLCAYLADGTSFTGLTLKSHYEMRHFAFSEAISKRTPILSRIISSASQAFPSSLHSWLATIYENLKCRVSNAASSVKRSPHTRRNSSSPKLI</sequence>
<name>A0A4U5NWM4_STECR</name>
<proteinExistence type="predicted"/>
<organism evidence="1 2">
    <name type="scientific">Steinernema carpocapsae</name>
    <name type="common">Entomopathogenic nematode</name>
    <dbReference type="NCBI Taxonomy" id="34508"/>
    <lineage>
        <taxon>Eukaryota</taxon>
        <taxon>Metazoa</taxon>
        <taxon>Ecdysozoa</taxon>
        <taxon>Nematoda</taxon>
        <taxon>Chromadorea</taxon>
        <taxon>Rhabditida</taxon>
        <taxon>Tylenchina</taxon>
        <taxon>Panagrolaimomorpha</taxon>
        <taxon>Strongyloidoidea</taxon>
        <taxon>Steinernematidae</taxon>
        <taxon>Steinernema</taxon>
    </lineage>
</organism>
<evidence type="ECO:0000313" key="1">
    <source>
        <dbReference type="EMBL" id="TKR87634.1"/>
    </source>
</evidence>
<accession>A0A4U5NWM4</accession>
<comment type="caution">
    <text evidence="1">The sequence shown here is derived from an EMBL/GenBank/DDBJ whole genome shotgun (WGS) entry which is preliminary data.</text>
</comment>
<evidence type="ECO:0000313" key="2">
    <source>
        <dbReference type="Proteomes" id="UP000298663"/>
    </source>
</evidence>
<keyword evidence="2" id="KW-1185">Reference proteome</keyword>
<protein>
    <submittedName>
        <fullName evidence="1">Uncharacterized protein</fullName>
    </submittedName>
</protein>
<reference evidence="1 2" key="2">
    <citation type="journal article" date="2019" name="G3 (Bethesda)">
        <title>Hybrid Assembly of the Genome of the Entomopathogenic Nematode Steinernema carpocapsae Identifies the X-Chromosome.</title>
        <authorList>
            <person name="Serra L."/>
            <person name="Macchietto M."/>
            <person name="Macias-Munoz A."/>
            <person name="McGill C.J."/>
            <person name="Rodriguez I.M."/>
            <person name="Rodriguez B."/>
            <person name="Murad R."/>
            <person name="Mortazavi A."/>
        </authorList>
    </citation>
    <scope>NUCLEOTIDE SEQUENCE [LARGE SCALE GENOMIC DNA]</scope>
    <source>
        <strain evidence="1 2">ALL</strain>
    </source>
</reference>
<dbReference type="Proteomes" id="UP000298663">
    <property type="component" value="Unassembled WGS sequence"/>
</dbReference>
<dbReference type="AlphaFoldDB" id="A0A4U5NWM4"/>